<sequence>MTHVFEQAKALEAHKYNRSLGGKLIFQNIIRGGLHVLFHYVCNNILCRVKATVSSDTEKKNLHQRAVLGALATGSGFSQEEEKFSVMNVQYMSKEKFACSEKIASGIVELR</sequence>
<dbReference type="Proteomes" id="UP000499080">
    <property type="component" value="Unassembled WGS sequence"/>
</dbReference>
<organism evidence="1 2">
    <name type="scientific">Araneus ventricosus</name>
    <name type="common">Orbweaver spider</name>
    <name type="synonym">Epeira ventricosa</name>
    <dbReference type="NCBI Taxonomy" id="182803"/>
    <lineage>
        <taxon>Eukaryota</taxon>
        <taxon>Metazoa</taxon>
        <taxon>Ecdysozoa</taxon>
        <taxon>Arthropoda</taxon>
        <taxon>Chelicerata</taxon>
        <taxon>Arachnida</taxon>
        <taxon>Araneae</taxon>
        <taxon>Araneomorphae</taxon>
        <taxon>Entelegynae</taxon>
        <taxon>Araneoidea</taxon>
        <taxon>Araneidae</taxon>
        <taxon>Araneus</taxon>
    </lineage>
</organism>
<dbReference type="AlphaFoldDB" id="A0A4Y2X4B5"/>
<proteinExistence type="predicted"/>
<comment type="caution">
    <text evidence="1">The sequence shown here is derived from an EMBL/GenBank/DDBJ whole genome shotgun (WGS) entry which is preliminary data.</text>
</comment>
<accession>A0A4Y2X4B5</accession>
<gene>
    <name evidence="1" type="ORF">AVEN_190750_1</name>
</gene>
<reference evidence="1 2" key="1">
    <citation type="journal article" date="2019" name="Sci. Rep.">
        <title>Orb-weaving spider Araneus ventricosus genome elucidates the spidroin gene catalogue.</title>
        <authorList>
            <person name="Kono N."/>
            <person name="Nakamura H."/>
            <person name="Ohtoshi R."/>
            <person name="Moran D.A.P."/>
            <person name="Shinohara A."/>
            <person name="Yoshida Y."/>
            <person name="Fujiwara M."/>
            <person name="Mori M."/>
            <person name="Tomita M."/>
            <person name="Arakawa K."/>
        </authorList>
    </citation>
    <scope>NUCLEOTIDE SEQUENCE [LARGE SCALE GENOMIC DNA]</scope>
</reference>
<protein>
    <submittedName>
        <fullName evidence="1">Uncharacterized protein</fullName>
    </submittedName>
</protein>
<keyword evidence="2" id="KW-1185">Reference proteome</keyword>
<dbReference type="OrthoDB" id="6431392at2759"/>
<evidence type="ECO:0000313" key="2">
    <source>
        <dbReference type="Proteomes" id="UP000499080"/>
    </source>
</evidence>
<name>A0A4Y2X4B5_ARAVE</name>
<dbReference type="EMBL" id="BGPR01069112">
    <property type="protein sequence ID" value="GBO42852.1"/>
    <property type="molecule type" value="Genomic_DNA"/>
</dbReference>
<evidence type="ECO:0000313" key="1">
    <source>
        <dbReference type="EMBL" id="GBO42852.1"/>
    </source>
</evidence>